<evidence type="ECO:0000256" key="7">
    <source>
        <dbReference type="ARBA" id="ARBA00023065"/>
    </source>
</evidence>
<protein>
    <recommendedName>
        <fullName evidence="9">ABC-type quaternary amine transporter</fullName>
        <ecNumber evidence="9">7.6.2.9</ecNumber>
    </recommendedName>
</protein>
<keyword evidence="1" id="KW-0813">Transport</keyword>
<keyword evidence="3" id="KW-0410">Iron transport</keyword>
<dbReference type="PANTHER" id="PTHR42781:SF4">
    <property type="entry name" value="SPERMIDINE_PUTRESCINE IMPORT ATP-BINDING PROTEIN POTA"/>
    <property type="match status" value="1"/>
</dbReference>
<dbReference type="Pfam" id="PF00005">
    <property type="entry name" value="ABC_tran"/>
    <property type="match status" value="1"/>
</dbReference>
<dbReference type="GO" id="GO:0005524">
    <property type="term" value="F:ATP binding"/>
    <property type="evidence" value="ECO:0007669"/>
    <property type="project" value="UniProtKB-KW"/>
</dbReference>
<dbReference type="SUPFAM" id="SSF52540">
    <property type="entry name" value="P-loop containing nucleoside triphosphate hydrolases"/>
    <property type="match status" value="1"/>
</dbReference>
<gene>
    <name evidence="11" type="ORF">QJ521_05760</name>
</gene>
<dbReference type="SUPFAM" id="SSF50331">
    <property type="entry name" value="MOP-like"/>
    <property type="match status" value="1"/>
</dbReference>
<evidence type="ECO:0000256" key="1">
    <source>
        <dbReference type="ARBA" id="ARBA00022448"/>
    </source>
</evidence>
<dbReference type="PROSITE" id="PS50893">
    <property type="entry name" value="ABC_TRANSPORTER_2"/>
    <property type="match status" value="1"/>
</dbReference>
<dbReference type="GO" id="GO:0015418">
    <property type="term" value="F:ABC-type quaternary ammonium compound transporting activity"/>
    <property type="evidence" value="ECO:0007669"/>
    <property type="project" value="UniProtKB-EC"/>
</dbReference>
<dbReference type="GO" id="GO:0015408">
    <property type="term" value="F:ABC-type ferric iron transporter activity"/>
    <property type="evidence" value="ECO:0007669"/>
    <property type="project" value="InterPro"/>
</dbReference>
<dbReference type="Gene3D" id="2.40.50.100">
    <property type="match status" value="1"/>
</dbReference>
<keyword evidence="5 11" id="KW-0067">ATP-binding</keyword>
<keyword evidence="8" id="KW-0472">Membrane</keyword>
<evidence type="ECO:0000259" key="10">
    <source>
        <dbReference type="PROSITE" id="PS50893"/>
    </source>
</evidence>
<organism evidence="11 12">
    <name type="scientific">Peloplasma aerotolerans</name>
    <dbReference type="NCBI Taxonomy" id="3044389"/>
    <lineage>
        <taxon>Bacteria</taxon>
        <taxon>Bacillati</taxon>
        <taxon>Mycoplasmatota</taxon>
        <taxon>Mollicutes</taxon>
        <taxon>Acholeplasmatales</taxon>
        <taxon>Acholeplasmataceae</taxon>
        <taxon>Peloplasma</taxon>
    </lineage>
</organism>
<dbReference type="InterPro" id="IPR003439">
    <property type="entry name" value="ABC_transporter-like_ATP-bd"/>
</dbReference>
<dbReference type="RefSeq" id="WP_282839489.1">
    <property type="nucleotide sequence ID" value="NZ_JASCXW010000016.1"/>
</dbReference>
<evidence type="ECO:0000256" key="9">
    <source>
        <dbReference type="ARBA" id="ARBA00066388"/>
    </source>
</evidence>
<evidence type="ECO:0000256" key="2">
    <source>
        <dbReference type="ARBA" id="ARBA00022475"/>
    </source>
</evidence>
<keyword evidence="7" id="KW-0406">Ion transport</keyword>
<evidence type="ECO:0000313" key="12">
    <source>
        <dbReference type="Proteomes" id="UP001431532"/>
    </source>
</evidence>
<keyword evidence="4" id="KW-0547">Nucleotide-binding</keyword>
<name>A0AAW6U5C2_9MOLU</name>
<dbReference type="FunFam" id="3.40.50.300:FF:000425">
    <property type="entry name" value="Probable ABC transporter, ATP-binding subunit"/>
    <property type="match status" value="1"/>
</dbReference>
<dbReference type="InterPro" id="IPR008995">
    <property type="entry name" value="Mo/tungstate-bd_C_term_dom"/>
</dbReference>
<sequence length="351" mass="39501">MILEINQVSQSYDQHSVLDHITFGVEKGQLLTVFGPSGSGKSTLLKSITGLLEVDKGSILLNGKDITDQKPHERGIAYVFQSPLLFPHLTVKKNIAFGLEVKKLNKKEIDMKVNTLLGLLKIEDIKDHYPNQISGGQQQRASIARALAVDPAVILMDEPFSALDSALRTKMGELIKSLQKKLGLTIVFVTHDLNECLYLSDEIVLLNHGKIVDQGATHDVYYHPKTIESAKLMGEMNWIHGKKIDQQFVTPIGSFPCDFPYDQEGLLSFRPQSIKIVKNKDDNIFKVISIDIIGREHRVVLRYDNLEIIVYTYPDHFLQIGDEVSLLFPKDYLHYCVDDTNKTNKLGENSG</sequence>
<reference evidence="11" key="1">
    <citation type="submission" date="2023-05" db="EMBL/GenBank/DDBJ databases">
        <title>Mariniplasma microaerophilum sp. nov., a novel anaerobic mollicute isolated from terrestrial mud volcano, Taman Peninsula, Russia.</title>
        <authorList>
            <person name="Khomyakova M.A."/>
            <person name="Merkel A.Y."/>
            <person name="Slobodkin A.I."/>
        </authorList>
    </citation>
    <scope>NUCLEOTIDE SEQUENCE</scope>
    <source>
        <strain evidence="11">M4Ah</strain>
    </source>
</reference>
<dbReference type="EC" id="7.6.2.9" evidence="9"/>
<dbReference type="AlphaFoldDB" id="A0AAW6U5C2"/>
<evidence type="ECO:0000256" key="6">
    <source>
        <dbReference type="ARBA" id="ARBA00023004"/>
    </source>
</evidence>
<dbReference type="GO" id="GO:0016020">
    <property type="term" value="C:membrane"/>
    <property type="evidence" value="ECO:0007669"/>
    <property type="project" value="InterPro"/>
</dbReference>
<dbReference type="InterPro" id="IPR012340">
    <property type="entry name" value="NA-bd_OB-fold"/>
</dbReference>
<evidence type="ECO:0000256" key="8">
    <source>
        <dbReference type="ARBA" id="ARBA00023136"/>
    </source>
</evidence>
<dbReference type="GO" id="GO:0016887">
    <property type="term" value="F:ATP hydrolysis activity"/>
    <property type="evidence" value="ECO:0007669"/>
    <property type="project" value="InterPro"/>
</dbReference>
<keyword evidence="2" id="KW-1003">Cell membrane</keyword>
<evidence type="ECO:0000313" key="11">
    <source>
        <dbReference type="EMBL" id="MDI6453060.1"/>
    </source>
</evidence>
<evidence type="ECO:0000256" key="3">
    <source>
        <dbReference type="ARBA" id="ARBA00022496"/>
    </source>
</evidence>
<keyword evidence="12" id="KW-1185">Reference proteome</keyword>
<dbReference type="Gene3D" id="3.40.50.300">
    <property type="entry name" value="P-loop containing nucleotide triphosphate hydrolases"/>
    <property type="match status" value="1"/>
</dbReference>
<dbReference type="Gene3D" id="2.40.50.140">
    <property type="entry name" value="Nucleic acid-binding proteins"/>
    <property type="match status" value="1"/>
</dbReference>
<proteinExistence type="predicted"/>
<feature type="domain" description="ABC transporter" evidence="10">
    <location>
        <begin position="3"/>
        <end position="233"/>
    </location>
</feature>
<dbReference type="InterPro" id="IPR050093">
    <property type="entry name" value="ABC_SmlMolc_Importer"/>
</dbReference>
<comment type="caution">
    <text evidence="11">The sequence shown here is derived from an EMBL/GenBank/DDBJ whole genome shotgun (WGS) entry which is preliminary data.</text>
</comment>
<dbReference type="PROSITE" id="PS00211">
    <property type="entry name" value="ABC_TRANSPORTER_1"/>
    <property type="match status" value="1"/>
</dbReference>
<evidence type="ECO:0000256" key="5">
    <source>
        <dbReference type="ARBA" id="ARBA00022840"/>
    </source>
</evidence>
<dbReference type="CDD" id="cd03259">
    <property type="entry name" value="ABC_Carb_Solutes_like"/>
    <property type="match status" value="1"/>
</dbReference>
<dbReference type="SMART" id="SM00382">
    <property type="entry name" value="AAA"/>
    <property type="match status" value="1"/>
</dbReference>
<dbReference type="Proteomes" id="UP001431532">
    <property type="component" value="Unassembled WGS sequence"/>
</dbReference>
<evidence type="ECO:0000256" key="4">
    <source>
        <dbReference type="ARBA" id="ARBA00022741"/>
    </source>
</evidence>
<accession>A0AAW6U5C2</accession>
<dbReference type="InterPro" id="IPR027417">
    <property type="entry name" value="P-loop_NTPase"/>
</dbReference>
<dbReference type="InterPro" id="IPR015853">
    <property type="entry name" value="ABC_transpr_FbpC"/>
</dbReference>
<dbReference type="PANTHER" id="PTHR42781">
    <property type="entry name" value="SPERMIDINE/PUTRESCINE IMPORT ATP-BINDING PROTEIN POTA"/>
    <property type="match status" value="1"/>
</dbReference>
<dbReference type="EMBL" id="JASCXW010000016">
    <property type="protein sequence ID" value="MDI6453060.1"/>
    <property type="molecule type" value="Genomic_DNA"/>
</dbReference>
<keyword evidence="6" id="KW-0408">Iron</keyword>
<dbReference type="InterPro" id="IPR017871">
    <property type="entry name" value="ABC_transporter-like_CS"/>
</dbReference>
<dbReference type="InterPro" id="IPR003593">
    <property type="entry name" value="AAA+_ATPase"/>
</dbReference>